<dbReference type="GeneID" id="106013416"/>
<dbReference type="Pfam" id="PF13499">
    <property type="entry name" value="EF-hand_7"/>
    <property type="match status" value="1"/>
</dbReference>
<keyword evidence="3" id="KW-1185">Reference proteome</keyword>
<dbReference type="SUPFAM" id="SSF47473">
    <property type="entry name" value="EF-hand"/>
    <property type="match status" value="1"/>
</dbReference>
<dbReference type="Proteomes" id="UP000694888">
    <property type="component" value="Unplaced"/>
</dbReference>
<dbReference type="PANTHER" id="PTHR23048:SF0">
    <property type="entry name" value="CALMODULIN LIKE 3"/>
    <property type="match status" value="1"/>
</dbReference>
<dbReference type="PROSITE" id="PS50222">
    <property type="entry name" value="EF_HAND_2"/>
    <property type="match status" value="1"/>
</dbReference>
<evidence type="ECO:0000259" key="2">
    <source>
        <dbReference type="PROSITE" id="PS50222"/>
    </source>
</evidence>
<gene>
    <name evidence="4" type="primary">LOC106013416</name>
</gene>
<sequence>MVGMSDGVGVCLSYVRVIPIFLCSNESRGTLKLIYHYFHKVLDKTGSGRITVSDFRHFMTTMGERMTVEEAEELIARSTQDGKDYIEYRDLVQAVQHLPT</sequence>
<dbReference type="RefSeq" id="XP_012944556.1">
    <property type="nucleotide sequence ID" value="XM_013089102.2"/>
</dbReference>
<dbReference type="InterPro" id="IPR050230">
    <property type="entry name" value="CALM/Myosin/TropC-like"/>
</dbReference>
<dbReference type="InterPro" id="IPR011992">
    <property type="entry name" value="EF-hand-dom_pair"/>
</dbReference>
<dbReference type="CDD" id="cd00051">
    <property type="entry name" value="EFh"/>
    <property type="match status" value="1"/>
</dbReference>
<dbReference type="Gene3D" id="1.10.238.10">
    <property type="entry name" value="EF-hand"/>
    <property type="match status" value="1"/>
</dbReference>
<reference evidence="4" key="1">
    <citation type="submission" date="2025-08" db="UniProtKB">
        <authorList>
            <consortium name="RefSeq"/>
        </authorList>
    </citation>
    <scope>IDENTIFICATION</scope>
</reference>
<dbReference type="PANTHER" id="PTHR23048">
    <property type="entry name" value="MYOSIN LIGHT CHAIN 1, 3"/>
    <property type="match status" value="1"/>
</dbReference>
<feature type="domain" description="EF-hand" evidence="2">
    <location>
        <begin position="30"/>
        <end position="65"/>
    </location>
</feature>
<accession>A0ABM1ABK1</accession>
<name>A0ABM1ABK1_APLCA</name>
<protein>
    <submittedName>
        <fullName evidence="4">Calmodulin</fullName>
    </submittedName>
</protein>
<evidence type="ECO:0000256" key="1">
    <source>
        <dbReference type="ARBA" id="ARBA00022737"/>
    </source>
</evidence>
<evidence type="ECO:0000313" key="3">
    <source>
        <dbReference type="Proteomes" id="UP000694888"/>
    </source>
</evidence>
<evidence type="ECO:0000313" key="4">
    <source>
        <dbReference type="RefSeq" id="XP_012944556.1"/>
    </source>
</evidence>
<proteinExistence type="predicted"/>
<keyword evidence="1" id="KW-0677">Repeat</keyword>
<organism evidence="3 4">
    <name type="scientific">Aplysia californica</name>
    <name type="common">California sea hare</name>
    <dbReference type="NCBI Taxonomy" id="6500"/>
    <lineage>
        <taxon>Eukaryota</taxon>
        <taxon>Metazoa</taxon>
        <taxon>Spiralia</taxon>
        <taxon>Lophotrochozoa</taxon>
        <taxon>Mollusca</taxon>
        <taxon>Gastropoda</taxon>
        <taxon>Heterobranchia</taxon>
        <taxon>Euthyneura</taxon>
        <taxon>Tectipleura</taxon>
        <taxon>Aplysiida</taxon>
        <taxon>Aplysioidea</taxon>
        <taxon>Aplysiidae</taxon>
        <taxon>Aplysia</taxon>
    </lineage>
</organism>
<dbReference type="InterPro" id="IPR002048">
    <property type="entry name" value="EF_hand_dom"/>
</dbReference>